<dbReference type="PRINTS" id="PR00411">
    <property type="entry name" value="PNDRDTASEI"/>
</dbReference>
<dbReference type="InterPro" id="IPR023753">
    <property type="entry name" value="FAD/NAD-binding_dom"/>
</dbReference>
<reference evidence="2 3" key="1">
    <citation type="submission" date="2016-03" db="EMBL/GenBank/DDBJ databases">
        <title>Whole genome sequencing of Grifola frondosa 9006-11.</title>
        <authorList>
            <person name="Min B."/>
            <person name="Park H."/>
            <person name="Kim J.-G."/>
            <person name="Cho H."/>
            <person name="Oh Y.-L."/>
            <person name="Kong W.-S."/>
            <person name="Choi I.-G."/>
        </authorList>
    </citation>
    <scope>NUCLEOTIDE SEQUENCE [LARGE SCALE GENOMIC DNA]</scope>
    <source>
        <strain evidence="2 3">9006-11</strain>
    </source>
</reference>
<dbReference type="GO" id="GO:0005737">
    <property type="term" value="C:cytoplasm"/>
    <property type="evidence" value="ECO:0007669"/>
    <property type="project" value="TreeGrafter"/>
</dbReference>
<protein>
    <submittedName>
        <fullName evidence="2">Apoptosis-inducing factor B</fullName>
    </submittedName>
</protein>
<dbReference type="PRINTS" id="PR00368">
    <property type="entry name" value="FADPNR"/>
</dbReference>
<dbReference type="Proteomes" id="UP000092993">
    <property type="component" value="Unassembled WGS sequence"/>
</dbReference>
<dbReference type="OMA" id="DRNSHAN"/>
<evidence type="ECO:0000259" key="1">
    <source>
        <dbReference type="Pfam" id="PF07992"/>
    </source>
</evidence>
<accession>A0A1C7M8J7</accession>
<dbReference type="STRING" id="5627.A0A1C7M8J7"/>
<dbReference type="PANTHER" id="PTHR43735:SF2">
    <property type="entry name" value="FE-REGULATED PROTEIN 8"/>
    <property type="match status" value="1"/>
</dbReference>
<gene>
    <name evidence="2" type="primary">aifB_0</name>
    <name evidence="2" type="ORF">A0H81_06709</name>
</gene>
<sequence>MSPLLKTIAVLGASYGGARAAQVLAQSLPKGWRVVLVDRNSHMNHLYVLPRYAVLQGHEHKAFIPYTHVFPAAKEDAEPSPHIILHAQVTSLSPHSLTLSRAFPEHGIEGSTPTLDFEYLVYALGSHLPAPIDLWGPVADEPVIETASVKQRKEVETCGRPTVPQTATSAPKQGTKPEAIQWLKRFQTRIDSVSSVLVVGGGALGIQYATDIAEIYPAKRVTLLHSRSALLPRFDQSMHVEIMSALAALNVNTILGDRLDLSSLSPRKTVRIGTSGKEERVVRTEGGREVRAELVLLCTGQKPNTELLASFIPDAIVSEGPSKGMVHVKRTMQVAVPVPESEQALLTPESADEAEEDPTLRVPYPHVFAIGDAADAFGAINAGHNAYFQGEVAARNIIKLIRRAEVKADNVPVESVPSPATIEALDSETDTDTDTESLELERYVPGPPAIKVSLGLTKSVYQIQGVVGTRDSDSADLDAHLMWRYFGMEVDSSDAQLYA</sequence>
<comment type="caution">
    <text evidence="2">The sequence shown here is derived from an EMBL/GenBank/DDBJ whole genome shotgun (WGS) entry which is preliminary data.</text>
</comment>
<dbReference type="OrthoDB" id="202203at2759"/>
<dbReference type="PANTHER" id="PTHR43735">
    <property type="entry name" value="APOPTOSIS-INDUCING FACTOR 1"/>
    <property type="match status" value="1"/>
</dbReference>
<dbReference type="EMBL" id="LUGG01000007">
    <property type="protein sequence ID" value="OBZ73235.1"/>
    <property type="molecule type" value="Genomic_DNA"/>
</dbReference>
<name>A0A1C7M8J7_GRIFR</name>
<feature type="domain" description="FAD/NAD(P)-binding" evidence="1">
    <location>
        <begin position="7"/>
        <end position="337"/>
    </location>
</feature>
<dbReference type="GO" id="GO:0004174">
    <property type="term" value="F:electron-transferring-flavoprotein dehydrogenase activity"/>
    <property type="evidence" value="ECO:0007669"/>
    <property type="project" value="TreeGrafter"/>
</dbReference>
<evidence type="ECO:0000313" key="3">
    <source>
        <dbReference type="Proteomes" id="UP000092993"/>
    </source>
</evidence>
<dbReference type="Gene3D" id="3.50.50.100">
    <property type="match status" value="1"/>
</dbReference>
<organism evidence="2 3">
    <name type="scientific">Grifola frondosa</name>
    <name type="common">Maitake</name>
    <name type="synonym">Polyporus frondosus</name>
    <dbReference type="NCBI Taxonomy" id="5627"/>
    <lineage>
        <taxon>Eukaryota</taxon>
        <taxon>Fungi</taxon>
        <taxon>Dikarya</taxon>
        <taxon>Basidiomycota</taxon>
        <taxon>Agaricomycotina</taxon>
        <taxon>Agaricomycetes</taxon>
        <taxon>Polyporales</taxon>
        <taxon>Grifolaceae</taxon>
        <taxon>Grifola</taxon>
    </lineage>
</organism>
<dbReference type="SUPFAM" id="SSF51905">
    <property type="entry name" value="FAD/NAD(P)-binding domain"/>
    <property type="match status" value="1"/>
</dbReference>
<dbReference type="Pfam" id="PF07992">
    <property type="entry name" value="Pyr_redox_2"/>
    <property type="match status" value="1"/>
</dbReference>
<dbReference type="AlphaFoldDB" id="A0A1C7M8J7"/>
<proteinExistence type="predicted"/>
<dbReference type="Gene3D" id="3.50.50.60">
    <property type="entry name" value="FAD/NAD(P)-binding domain"/>
    <property type="match status" value="3"/>
</dbReference>
<dbReference type="GO" id="GO:0050660">
    <property type="term" value="F:flavin adenine dinucleotide binding"/>
    <property type="evidence" value="ECO:0007669"/>
    <property type="project" value="TreeGrafter"/>
</dbReference>
<dbReference type="InterPro" id="IPR036188">
    <property type="entry name" value="FAD/NAD-bd_sf"/>
</dbReference>
<evidence type="ECO:0000313" key="2">
    <source>
        <dbReference type="EMBL" id="OBZ73235.1"/>
    </source>
</evidence>
<keyword evidence="3" id="KW-1185">Reference proteome</keyword>